<gene>
    <name evidence="1" type="ORF">AAV32_02580</name>
</gene>
<evidence type="ECO:0000313" key="2">
    <source>
        <dbReference type="Proteomes" id="UP000078084"/>
    </source>
</evidence>
<dbReference type="STRING" id="206506.AAV32_02580"/>
<dbReference type="AlphaFoldDB" id="A0A171KWC4"/>
<dbReference type="PANTHER" id="PTHR35586:SF1">
    <property type="entry name" value="SLL1691 PROTEIN"/>
    <property type="match status" value="1"/>
</dbReference>
<protein>
    <recommendedName>
        <fullName evidence="3">DUF4351 domain-containing protein</fullName>
    </recommendedName>
</protein>
<name>A0A171KWC4_9BURK</name>
<dbReference type="Proteomes" id="UP000078084">
    <property type="component" value="Unassembled WGS sequence"/>
</dbReference>
<dbReference type="EMBL" id="LBNE01000001">
    <property type="protein sequence ID" value="KKO73191.1"/>
    <property type="molecule type" value="Genomic_DNA"/>
</dbReference>
<proteinExistence type="predicted"/>
<evidence type="ECO:0008006" key="3">
    <source>
        <dbReference type="Google" id="ProtNLM"/>
    </source>
</evidence>
<comment type="caution">
    <text evidence="1">The sequence shown here is derived from an EMBL/GenBank/DDBJ whole genome shotgun (WGS) entry which is preliminary data.</text>
</comment>
<dbReference type="PANTHER" id="PTHR35586">
    <property type="entry name" value="SLL1691 PROTEIN"/>
    <property type="match status" value="1"/>
</dbReference>
<keyword evidence="2" id="KW-1185">Reference proteome</keyword>
<organism evidence="1 2">
    <name type="scientific">Kerstersia gyiorum</name>
    <dbReference type="NCBI Taxonomy" id="206506"/>
    <lineage>
        <taxon>Bacteria</taxon>
        <taxon>Pseudomonadati</taxon>
        <taxon>Pseudomonadota</taxon>
        <taxon>Betaproteobacteria</taxon>
        <taxon>Burkholderiales</taxon>
        <taxon>Alcaligenaceae</taxon>
        <taxon>Kerstersia</taxon>
    </lineage>
</organism>
<sequence>MVRQLYQYGWQARRIRQLFLFIDGILALPPELADDFWQSLASFEEERNMAYISSVERIGIRKGLQQGLKQGRNEGMAGLLRALLETRFGPLSDADLARLQQADQTRLHRWAQRLLEAQTLEHVWH</sequence>
<reference evidence="1 2" key="1">
    <citation type="submission" date="2015-04" db="EMBL/GenBank/DDBJ databases">
        <title>Genome sequence of Kerstersia gyiorum CG1.</title>
        <authorList>
            <person name="Greninger A.L."/>
            <person name="Kozyreva V."/>
            <person name="Chaturvedi V."/>
        </authorList>
    </citation>
    <scope>NUCLEOTIDE SEQUENCE [LARGE SCALE GENOMIC DNA]</scope>
    <source>
        <strain evidence="1 2">CG1</strain>
    </source>
</reference>
<accession>A0A171KWC4</accession>
<evidence type="ECO:0000313" key="1">
    <source>
        <dbReference type="EMBL" id="KKO73191.1"/>
    </source>
</evidence>